<evidence type="ECO:0000256" key="1">
    <source>
        <dbReference type="ARBA" id="ARBA00022771"/>
    </source>
</evidence>
<keyword evidence="1 3" id="KW-0479">Metal-binding</keyword>
<keyword evidence="7" id="KW-1185">Reference proteome</keyword>
<dbReference type="Proteomes" id="UP000494163">
    <property type="component" value="Chromosome 2L"/>
</dbReference>
<keyword evidence="4" id="KW-0812">Transmembrane</keyword>
<keyword evidence="1 3" id="KW-0863">Zinc-finger</keyword>
<dbReference type="InterPro" id="IPR001841">
    <property type="entry name" value="Znf_RING"/>
</dbReference>
<dbReference type="EMBL" id="CP012523">
    <property type="protein sequence ID" value="ALC40312.1"/>
    <property type="molecule type" value="Genomic_DNA"/>
</dbReference>
<evidence type="ECO:0000259" key="5">
    <source>
        <dbReference type="PROSITE" id="PS50089"/>
    </source>
</evidence>
<evidence type="ECO:0000313" key="7">
    <source>
        <dbReference type="Proteomes" id="UP000494163"/>
    </source>
</evidence>
<dbReference type="OrthoDB" id="1711136at2759"/>
<dbReference type="AlphaFoldDB" id="A0A0M4ESI7"/>
<organism evidence="6 7">
    <name type="scientific">Drosophila busckii</name>
    <name type="common">Fruit fly</name>
    <dbReference type="NCBI Taxonomy" id="30019"/>
    <lineage>
        <taxon>Eukaryota</taxon>
        <taxon>Metazoa</taxon>
        <taxon>Ecdysozoa</taxon>
        <taxon>Arthropoda</taxon>
        <taxon>Hexapoda</taxon>
        <taxon>Insecta</taxon>
        <taxon>Pterygota</taxon>
        <taxon>Neoptera</taxon>
        <taxon>Endopterygota</taxon>
        <taxon>Diptera</taxon>
        <taxon>Brachycera</taxon>
        <taxon>Muscomorpha</taxon>
        <taxon>Ephydroidea</taxon>
        <taxon>Drosophilidae</taxon>
        <taxon>Drosophila</taxon>
    </lineage>
</organism>
<dbReference type="STRING" id="30019.A0A0M4ESI7"/>
<accession>A0A0M4ESI7</accession>
<keyword evidence="4" id="KW-0472">Membrane</keyword>
<feature type="transmembrane region" description="Helical" evidence="4">
    <location>
        <begin position="20"/>
        <end position="46"/>
    </location>
</feature>
<dbReference type="GO" id="GO:0008270">
    <property type="term" value="F:zinc ion binding"/>
    <property type="evidence" value="ECO:0007669"/>
    <property type="project" value="UniProtKB-KW"/>
</dbReference>
<gene>
    <name evidence="6" type="ORF">Dbus_chr2Lg2397</name>
</gene>
<sequence>MLAIFSSIARIIDAILLQPVAAIIEAILGAVYYFFAISYFIGYFLVKCGTLIWRYLCEGYEVANVVYRRCAHYFSELCNIIFDVAEYAYYGITDLTTAIGLFLSNLLMGIGNFTIWLLMLLPRALVRLADYLVNMLYKLGQYIVEHGLHLLDNAFRLSIGIAVLLVLYMFRRYVYLMTLYALQKIYTEISKAALCAWTWANNRMSWLVQKLRIQPAELSLVQADVCVICLERGRSIVILPCRHLCLCKHCSQQLHRTEGGHRCPICRNYIDTLLQIYA</sequence>
<keyword evidence="2" id="KW-0862">Zinc</keyword>
<evidence type="ECO:0000256" key="4">
    <source>
        <dbReference type="SAM" id="Phobius"/>
    </source>
</evidence>
<dbReference type="SMART" id="SM00184">
    <property type="entry name" value="RING"/>
    <property type="match status" value="1"/>
</dbReference>
<dbReference type="SMR" id="A0A0M4ESI7"/>
<dbReference type="PROSITE" id="PS50089">
    <property type="entry name" value="ZF_RING_2"/>
    <property type="match status" value="1"/>
</dbReference>
<name>A0A0M4ESI7_DROBS</name>
<dbReference type="InterPro" id="IPR045194">
    <property type="entry name" value="MGRN1/RNF157-like"/>
</dbReference>
<dbReference type="InterPro" id="IPR013083">
    <property type="entry name" value="Znf_RING/FYVE/PHD"/>
</dbReference>
<dbReference type="GO" id="GO:0016567">
    <property type="term" value="P:protein ubiquitination"/>
    <property type="evidence" value="ECO:0007669"/>
    <property type="project" value="TreeGrafter"/>
</dbReference>
<dbReference type="GO" id="GO:0061630">
    <property type="term" value="F:ubiquitin protein ligase activity"/>
    <property type="evidence" value="ECO:0007669"/>
    <property type="project" value="UniProtKB-EC"/>
</dbReference>
<keyword evidence="4" id="KW-1133">Transmembrane helix</keyword>
<evidence type="ECO:0000313" key="6">
    <source>
        <dbReference type="EMBL" id="ALC40312.1"/>
    </source>
</evidence>
<reference evidence="6 7" key="1">
    <citation type="submission" date="2015-08" db="EMBL/GenBank/DDBJ databases">
        <title>Ancestral chromatin configuration constrains chromatin evolution on differentiating sex chromosomes in Drosophila.</title>
        <authorList>
            <person name="Zhou Q."/>
            <person name="Bachtrog D."/>
        </authorList>
    </citation>
    <scope>NUCLEOTIDE SEQUENCE [LARGE SCALE GENOMIC DNA]</scope>
    <source>
        <tissue evidence="6">Whole larvae</tissue>
    </source>
</reference>
<evidence type="ECO:0000256" key="3">
    <source>
        <dbReference type="PROSITE-ProRule" id="PRU00175"/>
    </source>
</evidence>
<proteinExistence type="predicted"/>
<dbReference type="OMA" id="ILYMFRR"/>
<dbReference type="PANTHER" id="PTHR22996">
    <property type="entry name" value="MAHOGUNIN"/>
    <property type="match status" value="1"/>
</dbReference>
<dbReference type="Gene3D" id="3.30.40.10">
    <property type="entry name" value="Zinc/RING finger domain, C3HC4 (zinc finger)"/>
    <property type="match status" value="1"/>
</dbReference>
<feature type="transmembrane region" description="Helical" evidence="4">
    <location>
        <begin position="153"/>
        <end position="170"/>
    </location>
</feature>
<feature type="domain" description="RING-type" evidence="5">
    <location>
        <begin position="226"/>
        <end position="267"/>
    </location>
</feature>
<dbReference type="Pfam" id="PF13920">
    <property type="entry name" value="zf-C3HC4_3"/>
    <property type="match status" value="1"/>
</dbReference>
<dbReference type="SUPFAM" id="SSF57850">
    <property type="entry name" value="RING/U-box"/>
    <property type="match status" value="1"/>
</dbReference>
<protein>
    <submittedName>
        <fullName evidence="6">CG2617</fullName>
    </submittedName>
</protein>
<dbReference type="PANTHER" id="PTHR22996:SF0">
    <property type="entry name" value="RE60872P-RELATED"/>
    <property type="match status" value="1"/>
</dbReference>
<evidence type="ECO:0000256" key="2">
    <source>
        <dbReference type="ARBA" id="ARBA00022833"/>
    </source>
</evidence>